<protein>
    <submittedName>
        <fullName evidence="2">Uncharacterized protein</fullName>
    </submittedName>
</protein>
<dbReference type="EMBL" id="CP103141">
    <property type="protein sequence ID" value="UVQ72767.1"/>
    <property type="molecule type" value="Genomic_DNA"/>
</dbReference>
<sequence length="1345" mass="146305">MAILSNGKFYGFLCSAKATGRKLSNGVKEYVEDFVSGFAGHGWKLWEYIKGKWKLEIDSLVVRETMVVFELLIQKIRAVKGALGITQACGRIKTATLDESGQNWLVTIEDEMSFVAHDFIRCQDWTNGTLKGYWVEISEIRKIDGVDTIVIPVSDFTGGIGYTDGMEAVDPDLSGMTTPAIGDEIVQFGNSKDVNRQSAIYLHADEGGQPAIDILFGINSKSFAGCTKIRMGGELPGTDGLKGFYCENGMIKGTDSTGHVVYCIYPDGTAEFGDGSAKFATDKSGYIAGGAISWHWDASKNKYVCSMKGVVLTWDNLDEETKENLKGEPGKDGQDGTNGTDGKDGTSLIFMGEFSSAPADPQNGYWYRNTTDKKCYVYQDGAWYVMTEDGKNGLDGEGSISADLDDEMQSVACSLDGTVVSGLPVTTTFSMFYGTTEFSLDSLSVDSITGVTATADRSTGIVKVTAITAAVADVIRIPITGRVTYKGAQYERTLHLSINKVKPGENGEDGTDGKNAVIYSLQPSTNIIKRDANGNSDVSNISCRVMKTDGASTVVSSLPVGYSMDYIIDSGNATSYTPDKQISVSGITDKIQFRLYNETSGVVLIDRETIAVVSDGKKGLDGINGEDGKDGLSITWKGDLSSAPANPQKNWAYRNTSNGIVYIYNGTAWELMVADGQDGTDGTDGTDGLSVFITYHDSEDEPSRPTGSGTSGGWHTNATKDVVWISQKVASSASSGTWGDPIRFKGLPGKYTELRYKYAFGKPATPTGTNPAGWSLSPDREDITFSYSGNFTKDGDYYVSPSPTSHSSTYKQRVSFTTRRANQMIHIEIDVSSEQNYDKGIVEALDTSYRMDNEHAWEGSGVTNAVVDIAVPTAGSHFVEIVYTKDGSTSSNEDRVKFRMLDPTTCWYSTAVIDGKTTPSWSEPVIFPTDSKTEEQVYLLAKSKRNVIDLPTSNEYVNEYIGDAPEYSSSKFYSAGNIVKYNNVYKVAIQAHSGIAPTNEAYWEDVLWWVDNPRGASETYPYEYTCERTLQDGKWGEYKNYHLFGHYGKDGEPGADGKPGEDGKDANLLPWVEQWNNNKTLIDGEYIVSPKMFSGTKDSGGKLTGIALGRDCITIDGEKRTGIFALVKDEVVFELDPINQQYKFKGTIEADSGKIGEWNITSTGLAISGQSNANIYLNINGGKFLRINPTEALMFVRNDEGNGIWVTTYGGGDALKVLSNGAGSKYGYAIDSAGNHRFYQRDGDIWNAPGVLWAAYIRGSDGFVMRSWGDGCTTGYVGRSAAGDYVINHNLGNEYFPFATAVHGVWSIASLSNIASGSFHVRTFHKDGNYGDSDFFVAIMGRNRG</sequence>
<evidence type="ECO:0000313" key="2">
    <source>
        <dbReference type="EMBL" id="UVQ72767.1"/>
    </source>
</evidence>
<feature type="region of interest" description="Disordered" evidence="1">
    <location>
        <begin position="321"/>
        <end position="342"/>
    </location>
</feature>
<dbReference type="PANTHER" id="PTHR24637">
    <property type="entry name" value="COLLAGEN"/>
    <property type="match status" value="1"/>
</dbReference>
<keyword evidence="3" id="KW-1185">Reference proteome</keyword>
<gene>
    <name evidence="2" type="ORF">NXY30_17020</name>
</gene>
<evidence type="ECO:0000313" key="3">
    <source>
        <dbReference type="Proteomes" id="UP001060104"/>
    </source>
</evidence>
<evidence type="ECO:0000256" key="1">
    <source>
        <dbReference type="SAM" id="MobiDB-lite"/>
    </source>
</evidence>
<dbReference type="RefSeq" id="WP_258902578.1">
    <property type="nucleotide sequence ID" value="NZ_CP103141.1"/>
</dbReference>
<proteinExistence type="predicted"/>
<dbReference type="PANTHER" id="PTHR24637:SF417">
    <property type="entry name" value="COL_CUTICLE_N DOMAIN-CONTAINING PROTEIN"/>
    <property type="match status" value="1"/>
</dbReference>
<accession>A0ABY5T6C4</accession>
<feature type="compositionally biased region" description="Basic and acidic residues" evidence="1">
    <location>
        <begin position="322"/>
        <end position="334"/>
    </location>
</feature>
<name>A0ABY5T6C4_9BACE</name>
<dbReference type="Proteomes" id="UP001060104">
    <property type="component" value="Chromosome"/>
</dbReference>
<reference evidence="2" key="1">
    <citation type="submission" date="2022-08" db="EMBL/GenBank/DDBJ databases">
        <title>Genome Sequencing of Bacteroides fragilis Group Isolates with Nanopore Technology.</title>
        <authorList>
            <person name="Tisza M.J."/>
            <person name="Smith D."/>
            <person name="Dekker J.P."/>
        </authorList>
    </citation>
    <scope>NUCLEOTIDE SEQUENCE</scope>
    <source>
        <strain evidence="2">BFG-527</strain>
    </source>
</reference>
<organism evidence="2 3">
    <name type="scientific">Bacteroides faecis</name>
    <dbReference type="NCBI Taxonomy" id="674529"/>
    <lineage>
        <taxon>Bacteria</taxon>
        <taxon>Pseudomonadati</taxon>
        <taxon>Bacteroidota</taxon>
        <taxon>Bacteroidia</taxon>
        <taxon>Bacteroidales</taxon>
        <taxon>Bacteroidaceae</taxon>
        <taxon>Bacteroides</taxon>
    </lineage>
</organism>